<dbReference type="Gene3D" id="1.10.1200.10">
    <property type="entry name" value="ACP-like"/>
    <property type="match status" value="1"/>
</dbReference>
<protein>
    <submittedName>
        <fullName evidence="1">Acyl carrier protein</fullName>
    </submittedName>
</protein>
<name>A0ABT3ZSQ6_9BURK</name>
<dbReference type="InterPro" id="IPR036736">
    <property type="entry name" value="ACP-like_sf"/>
</dbReference>
<dbReference type="Proteomes" id="UP001082899">
    <property type="component" value="Unassembled WGS sequence"/>
</dbReference>
<keyword evidence="2" id="KW-1185">Reference proteome</keyword>
<dbReference type="EMBL" id="JAPMXC010000006">
    <property type="protein sequence ID" value="MCY0388970.1"/>
    <property type="molecule type" value="Genomic_DNA"/>
</dbReference>
<dbReference type="SUPFAM" id="SSF47336">
    <property type="entry name" value="ACP-like"/>
    <property type="match status" value="1"/>
</dbReference>
<gene>
    <name evidence="1" type="ORF">OVY01_17510</name>
</gene>
<reference evidence="1" key="1">
    <citation type="submission" date="2022-11" db="EMBL/GenBank/DDBJ databases">
        <title>Robbsia betulipollinis sp. nov., isolated from pollen of birch (Betula pendula).</title>
        <authorList>
            <person name="Shi H."/>
            <person name="Ambika Manirajan B."/>
            <person name="Ratering S."/>
            <person name="Geissler-Plaum R."/>
            <person name="Schnell S."/>
        </authorList>
    </citation>
    <scope>NUCLEOTIDE SEQUENCE</scope>
    <source>
        <strain evidence="1">Bb-Pol-6</strain>
    </source>
</reference>
<dbReference type="RefSeq" id="WP_267848837.1">
    <property type="nucleotide sequence ID" value="NZ_JAPMXC010000006.1"/>
</dbReference>
<comment type="caution">
    <text evidence="1">The sequence shown here is derived from an EMBL/GenBank/DDBJ whole genome shotgun (WGS) entry which is preliminary data.</text>
</comment>
<accession>A0ABT3ZSQ6</accession>
<organism evidence="1 2">
    <name type="scientific">Robbsia betulipollinis</name>
    <dbReference type="NCBI Taxonomy" id="2981849"/>
    <lineage>
        <taxon>Bacteria</taxon>
        <taxon>Pseudomonadati</taxon>
        <taxon>Pseudomonadota</taxon>
        <taxon>Betaproteobacteria</taxon>
        <taxon>Burkholderiales</taxon>
        <taxon>Burkholderiaceae</taxon>
        <taxon>Robbsia</taxon>
    </lineage>
</organism>
<sequence length="90" mass="10016">MPMHSASMIESEVTKWLNDNRGTDSASIKGKNLIEDRILDSMQFLDFIMFLGEIAGHDVSTTVKVEDLRTIDSVVSFVQTHQDATSSAVR</sequence>
<proteinExistence type="predicted"/>
<evidence type="ECO:0000313" key="2">
    <source>
        <dbReference type="Proteomes" id="UP001082899"/>
    </source>
</evidence>
<evidence type="ECO:0000313" key="1">
    <source>
        <dbReference type="EMBL" id="MCY0388970.1"/>
    </source>
</evidence>